<feature type="domain" description="Cupin type-2" evidence="1">
    <location>
        <begin position="45"/>
        <end position="99"/>
    </location>
</feature>
<organism evidence="2 3">
    <name type="scientific">Pseudonocardia zijingensis</name>
    <dbReference type="NCBI Taxonomy" id="153376"/>
    <lineage>
        <taxon>Bacteria</taxon>
        <taxon>Bacillati</taxon>
        <taxon>Actinomycetota</taxon>
        <taxon>Actinomycetes</taxon>
        <taxon>Pseudonocardiales</taxon>
        <taxon>Pseudonocardiaceae</taxon>
        <taxon>Pseudonocardia</taxon>
    </lineage>
</organism>
<dbReference type="EMBL" id="BAAAHP010000016">
    <property type="protein sequence ID" value="GAA0922989.1"/>
    <property type="molecule type" value="Genomic_DNA"/>
</dbReference>
<proteinExistence type="predicted"/>
<evidence type="ECO:0000313" key="2">
    <source>
        <dbReference type="EMBL" id="GAA0922989.1"/>
    </source>
</evidence>
<accession>A0ABN1P564</accession>
<dbReference type="InterPro" id="IPR014710">
    <property type="entry name" value="RmlC-like_jellyroll"/>
</dbReference>
<keyword evidence="3" id="KW-1185">Reference proteome</keyword>
<gene>
    <name evidence="2" type="ORF">GCM10009559_06930</name>
</gene>
<dbReference type="InterPro" id="IPR013096">
    <property type="entry name" value="Cupin_2"/>
</dbReference>
<comment type="caution">
    <text evidence="2">The sequence shown here is derived from an EMBL/GenBank/DDBJ whole genome shotgun (WGS) entry which is preliminary data.</text>
</comment>
<dbReference type="Proteomes" id="UP001499967">
    <property type="component" value="Unassembled WGS sequence"/>
</dbReference>
<dbReference type="Pfam" id="PF07883">
    <property type="entry name" value="Cupin_2"/>
    <property type="match status" value="1"/>
</dbReference>
<dbReference type="RefSeq" id="WP_343938778.1">
    <property type="nucleotide sequence ID" value="NZ_BAAAHP010000016.1"/>
</dbReference>
<dbReference type="Gene3D" id="2.60.120.10">
    <property type="entry name" value="Jelly Rolls"/>
    <property type="match status" value="1"/>
</dbReference>
<reference evidence="2 3" key="1">
    <citation type="journal article" date="2019" name="Int. J. Syst. Evol. Microbiol.">
        <title>The Global Catalogue of Microorganisms (GCM) 10K type strain sequencing project: providing services to taxonomists for standard genome sequencing and annotation.</title>
        <authorList>
            <consortium name="The Broad Institute Genomics Platform"/>
            <consortium name="The Broad Institute Genome Sequencing Center for Infectious Disease"/>
            <person name="Wu L."/>
            <person name="Ma J."/>
        </authorList>
    </citation>
    <scope>NUCLEOTIDE SEQUENCE [LARGE SCALE GENOMIC DNA]</scope>
    <source>
        <strain evidence="2 3">JCM 11117</strain>
    </source>
</reference>
<dbReference type="InterPro" id="IPR011051">
    <property type="entry name" value="RmlC_Cupin_sf"/>
</dbReference>
<dbReference type="SUPFAM" id="SSF51182">
    <property type="entry name" value="RmlC-like cupins"/>
    <property type="match status" value="1"/>
</dbReference>
<evidence type="ECO:0000313" key="3">
    <source>
        <dbReference type="Proteomes" id="UP001499967"/>
    </source>
</evidence>
<sequence>MPPVVFPGRPSGSATRSRVLVPPSDAGWAGIVMTEWELTAQEWIDEHPHDEFNYVLEGTLVVECDGETVEVGAGQVVQVPAGSRGRYRAPRHARMLAVYGPNPDGARSTIVGLRALDDSG</sequence>
<name>A0ABN1P564_9PSEU</name>
<evidence type="ECO:0000259" key="1">
    <source>
        <dbReference type="Pfam" id="PF07883"/>
    </source>
</evidence>
<protein>
    <recommendedName>
        <fullName evidence="1">Cupin type-2 domain-containing protein</fullName>
    </recommendedName>
</protein>